<keyword evidence="1" id="KW-0143">Chaperone</keyword>
<dbReference type="Proteomes" id="UP000676428">
    <property type="component" value="Chromosome"/>
</dbReference>
<evidence type="ECO:0000313" key="2">
    <source>
        <dbReference type="EMBL" id="QVK24124.1"/>
    </source>
</evidence>
<sequence>MFEKLMTNSKLARISELRAIARILHNVFFYEPTTENLHLLEQIIITDEWPQLANSEEAQQGLTLLRAWATSPESQKALKLEFGRLFYGPHAPTSAPWGSVYTDEQHLLNGVTTQALMRFFTATGISFQLDSNQPLDHVGLIFAALDVLLERMEQDETNTLVKHQLIELLEVHLQPWVSLFLDSVIEHSNTDLYKGFAYISKSYIETLNSFLAVA</sequence>
<dbReference type="SUPFAM" id="SSF89155">
    <property type="entry name" value="TorD-like"/>
    <property type="match status" value="1"/>
</dbReference>
<dbReference type="EMBL" id="CP074572">
    <property type="protein sequence ID" value="QVK24124.1"/>
    <property type="molecule type" value="Genomic_DNA"/>
</dbReference>
<evidence type="ECO:0000313" key="3">
    <source>
        <dbReference type="Proteomes" id="UP000676428"/>
    </source>
</evidence>
<dbReference type="Pfam" id="PF02613">
    <property type="entry name" value="Nitrate_red_del"/>
    <property type="match status" value="1"/>
</dbReference>
<reference evidence="2 3" key="1">
    <citation type="journal article" date="2012" name="Int. J. Syst. Evol. Microbiol.">
        <title>Shewanella dokdonensis sp. nov., isolated from seawater.</title>
        <authorList>
            <person name="Sung H.R."/>
            <person name="Yoon J.H."/>
            <person name="Ghim S.Y."/>
        </authorList>
    </citation>
    <scope>NUCLEOTIDE SEQUENCE [LARGE SCALE GENOMIC DNA]</scope>
    <source>
        <strain evidence="2 3">DSM 23626</strain>
    </source>
</reference>
<dbReference type="InterPro" id="IPR036411">
    <property type="entry name" value="TorD-like_sf"/>
</dbReference>
<protein>
    <submittedName>
        <fullName evidence="2">Molecular chaperone TorD family protein</fullName>
    </submittedName>
</protein>
<dbReference type="PANTHER" id="PTHR34227">
    <property type="entry name" value="CHAPERONE PROTEIN YCDY"/>
    <property type="match status" value="1"/>
</dbReference>
<accession>A0ABX8DH84</accession>
<keyword evidence="3" id="KW-1185">Reference proteome</keyword>
<dbReference type="InterPro" id="IPR050289">
    <property type="entry name" value="TorD/DmsD_chaperones"/>
</dbReference>
<dbReference type="PANTHER" id="PTHR34227:SF13">
    <property type="entry name" value="TAT PROOFREADING CHAPERONE DMSD-RELATED"/>
    <property type="match status" value="1"/>
</dbReference>
<evidence type="ECO:0000256" key="1">
    <source>
        <dbReference type="ARBA" id="ARBA00023186"/>
    </source>
</evidence>
<organism evidence="2 3">
    <name type="scientific">Shewanella dokdonensis</name>
    <dbReference type="NCBI Taxonomy" id="712036"/>
    <lineage>
        <taxon>Bacteria</taxon>
        <taxon>Pseudomonadati</taxon>
        <taxon>Pseudomonadota</taxon>
        <taxon>Gammaproteobacteria</taxon>
        <taxon>Alteromonadales</taxon>
        <taxon>Shewanellaceae</taxon>
        <taxon>Shewanella</taxon>
    </lineage>
</organism>
<dbReference type="Gene3D" id="1.10.3480.10">
    <property type="entry name" value="TorD-like"/>
    <property type="match status" value="1"/>
</dbReference>
<gene>
    <name evidence="2" type="ORF">KHX94_05905</name>
</gene>
<proteinExistence type="predicted"/>
<dbReference type="RefSeq" id="WP_213682737.1">
    <property type="nucleotide sequence ID" value="NZ_CP074572.1"/>
</dbReference>
<dbReference type="InterPro" id="IPR020945">
    <property type="entry name" value="DMSO/NO3_reduct_chaperone"/>
</dbReference>
<name>A0ABX8DH84_9GAMM</name>